<evidence type="ECO:0000256" key="3">
    <source>
        <dbReference type="ARBA" id="ARBA00012152"/>
    </source>
</evidence>
<feature type="domain" description="GH16" evidence="12">
    <location>
        <begin position="1"/>
        <end position="156"/>
    </location>
</feature>
<dbReference type="GO" id="GO:0016762">
    <property type="term" value="F:xyloglucan:xyloglucosyl transferase activity"/>
    <property type="evidence" value="ECO:0007669"/>
    <property type="project" value="UniProtKB-EC"/>
</dbReference>
<dbReference type="InterPro" id="IPR016455">
    <property type="entry name" value="XTH"/>
</dbReference>
<dbReference type="Pfam" id="PF00722">
    <property type="entry name" value="Glyco_hydro_16"/>
    <property type="match status" value="1"/>
</dbReference>
<dbReference type="GO" id="GO:0042546">
    <property type="term" value="P:cell wall biogenesis"/>
    <property type="evidence" value="ECO:0007669"/>
    <property type="project" value="InterPro"/>
</dbReference>
<dbReference type="GO" id="GO:0048046">
    <property type="term" value="C:apoplast"/>
    <property type="evidence" value="ECO:0007669"/>
    <property type="project" value="UniProtKB-SubCell"/>
</dbReference>
<keyword evidence="14" id="KW-1185">Reference proteome</keyword>
<dbReference type="GO" id="GO:0004553">
    <property type="term" value="F:hydrolase activity, hydrolyzing O-glycosyl compounds"/>
    <property type="evidence" value="ECO:0007669"/>
    <property type="project" value="InterPro"/>
</dbReference>
<evidence type="ECO:0000256" key="7">
    <source>
        <dbReference type="ARBA" id="ARBA00022679"/>
    </source>
</evidence>
<comment type="caution">
    <text evidence="13">The sequence shown here is derived from an EMBL/GenBank/DDBJ whole genome shotgun (WGS) entry which is preliminary data.</text>
</comment>
<dbReference type="SUPFAM" id="SSF49899">
    <property type="entry name" value="Concanavalin A-like lectins/glucanases"/>
    <property type="match status" value="1"/>
</dbReference>
<reference evidence="13 14" key="1">
    <citation type="submission" date="2024-01" db="EMBL/GenBank/DDBJ databases">
        <title>A telomere-to-telomere, gap-free genome of sweet tea (Lithocarpus litseifolius).</title>
        <authorList>
            <person name="Zhou J."/>
        </authorList>
    </citation>
    <scope>NUCLEOTIDE SEQUENCE [LARGE SCALE GENOMIC DNA]</scope>
    <source>
        <strain evidence="13">Zhou-2022a</strain>
        <tissue evidence="13">Leaf</tissue>
    </source>
</reference>
<evidence type="ECO:0000256" key="4">
    <source>
        <dbReference type="ARBA" id="ARBA00022512"/>
    </source>
</evidence>
<protein>
    <recommendedName>
        <fullName evidence="3">xyloglucan:xyloglucosyl transferase</fullName>
        <ecNumber evidence="3">2.4.1.207</ecNumber>
    </recommendedName>
</protein>
<dbReference type="AlphaFoldDB" id="A0AAW2C6Q9"/>
<dbReference type="Gene3D" id="2.60.120.200">
    <property type="match status" value="1"/>
</dbReference>
<dbReference type="Pfam" id="PF06955">
    <property type="entry name" value="XET_C"/>
    <property type="match status" value="1"/>
</dbReference>
<dbReference type="CDD" id="cd02176">
    <property type="entry name" value="GH16_XET"/>
    <property type="match status" value="1"/>
</dbReference>
<keyword evidence="9" id="KW-1015">Disulfide bond</keyword>
<dbReference type="InterPro" id="IPR013320">
    <property type="entry name" value="ConA-like_dom_sf"/>
</dbReference>
<dbReference type="GO" id="GO:0010411">
    <property type="term" value="P:xyloglucan metabolic process"/>
    <property type="evidence" value="ECO:0007669"/>
    <property type="project" value="InterPro"/>
</dbReference>
<dbReference type="EC" id="2.4.1.207" evidence="3"/>
<dbReference type="PROSITE" id="PS51762">
    <property type="entry name" value="GH16_2"/>
    <property type="match status" value="1"/>
</dbReference>
<keyword evidence="6" id="KW-0964">Secreted</keyword>
<dbReference type="InterPro" id="IPR044791">
    <property type="entry name" value="Beta-glucanase/XTH"/>
</dbReference>
<evidence type="ECO:0000256" key="10">
    <source>
        <dbReference type="ARBA" id="ARBA00023295"/>
    </source>
</evidence>
<evidence type="ECO:0000256" key="5">
    <source>
        <dbReference type="ARBA" id="ARBA00022523"/>
    </source>
</evidence>
<keyword evidence="4" id="KW-0134">Cell wall</keyword>
<evidence type="ECO:0000256" key="11">
    <source>
        <dbReference type="ARBA" id="ARBA00034022"/>
    </source>
</evidence>
<gene>
    <name evidence="13" type="ORF">SO802_022522</name>
</gene>
<organism evidence="13 14">
    <name type="scientific">Lithocarpus litseifolius</name>
    <dbReference type="NCBI Taxonomy" id="425828"/>
    <lineage>
        <taxon>Eukaryota</taxon>
        <taxon>Viridiplantae</taxon>
        <taxon>Streptophyta</taxon>
        <taxon>Embryophyta</taxon>
        <taxon>Tracheophyta</taxon>
        <taxon>Spermatophyta</taxon>
        <taxon>Magnoliopsida</taxon>
        <taxon>eudicotyledons</taxon>
        <taxon>Gunneridae</taxon>
        <taxon>Pentapetalae</taxon>
        <taxon>rosids</taxon>
        <taxon>fabids</taxon>
        <taxon>Fagales</taxon>
        <taxon>Fagaceae</taxon>
        <taxon>Lithocarpus</taxon>
    </lineage>
</organism>
<evidence type="ECO:0000313" key="13">
    <source>
        <dbReference type="EMBL" id="KAK9992819.1"/>
    </source>
</evidence>
<dbReference type="InterPro" id="IPR000757">
    <property type="entry name" value="Beta-glucanase-like"/>
</dbReference>
<keyword evidence="10" id="KW-0326">Glycosidase</keyword>
<evidence type="ECO:0000259" key="12">
    <source>
        <dbReference type="PROSITE" id="PS51762"/>
    </source>
</evidence>
<dbReference type="Proteomes" id="UP001459277">
    <property type="component" value="Unassembled WGS sequence"/>
</dbReference>
<keyword evidence="5" id="KW-0052">Apoplast</keyword>
<evidence type="ECO:0000313" key="14">
    <source>
        <dbReference type="Proteomes" id="UP001459277"/>
    </source>
</evidence>
<feature type="non-terminal residue" evidence="13">
    <location>
        <position position="1"/>
    </location>
</feature>
<accession>A0AAW2C6Q9</accession>
<keyword evidence="8" id="KW-0378">Hydrolase</keyword>
<keyword evidence="7" id="KW-0808">Transferase</keyword>
<evidence type="ECO:0000256" key="2">
    <source>
        <dbReference type="ARBA" id="ARBA00004271"/>
    </source>
</evidence>
<dbReference type="EMBL" id="JAZDWU010000008">
    <property type="protein sequence ID" value="KAK9992819.1"/>
    <property type="molecule type" value="Genomic_DNA"/>
</dbReference>
<evidence type="ECO:0000256" key="1">
    <source>
        <dbReference type="ARBA" id="ARBA00004191"/>
    </source>
</evidence>
<comment type="catalytic activity">
    <reaction evidence="11">
        <text>breaks a beta-(1-&gt;4) bond in the backbone of a xyloglucan and transfers the xyloglucanyl segment on to O-4 of the non-reducing terminal glucose residue of an acceptor, which can be a xyloglucan or an oligosaccharide of xyloglucan.</text>
        <dbReference type="EC" id="2.4.1.207"/>
    </reaction>
</comment>
<evidence type="ECO:0000256" key="9">
    <source>
        <dbReference type="ARBA" id="ARBA00023157"/>
    </source>
</evidence>
<dbReference type="InterPro" id="IPR010713">
    <property type="entry name" value="XET_C"/>
</dbReference>
<comment type="subcellular location">
    <subcellularLocation>
        <location evidence="1">Secreted</location>
        <location evidence="1">Cell wall</location>
    </subcellularLocation>
    <subcellularLocation>
        <location evidence="2">Secreted</location>
        <location evidence="2">Extracellular space</location>
        <location evidence="2">Apoplast</location>
    </subcellularLocation>
</comment>
<evidence type="ECO:0000256" key="8">
    <source>
        <dbReference type="ARBA" id="ARBA00022801"/>
    </source>
</evidence>
<dbReference type="PANTHER" id="PTHR31062">
    <property type="entry name" value="XYLOGLUCAN ENDOTRANSGLUCOSYLASE/HYDROLASE PROTEIN 8-RELATED"/>
    <property type="match status" value="1"/>
</dbReference>
<proteinExistence type="predicted"/>
<evidence type="ECO:0000256" key="6">
    <source>
        <dbReference type="ARBA" id="ARBA00022525"/>
    </source>
</evidence>
<sequence>AGFASKLGYASGFFHLRMKLPDKDSAGVVTTFYLSSHGNNHDELDFEFLGNREGKPYTLQTNVFANGLGNREQRILLWFDPTADFHTYKILWNEHQVVFYVDNVPIRVFKNNKNIGVDYPSQPMHIEASLWDGDSWATDGGQTKINWTHAPFNAHFQGFGIGGCPVQNSSDIQQCYSSKYWWNLEKYWWNLEKYWKLDHRQQRDYENVRNKYMNYDYCSDRPRTIKEYDVDAKCGMLMMNGDKTIRVRCDRYQLVYLIAIDGIHTHAANGRGFSTGKNHQDALIVDGKLTKLGSNRVRDPLDAVNGSYYVATDKVDGDSTRPQPEDFNLVKNKRLKERDTAGKALHGLSSKRKQMLEDVSLLKKLKINETESDIQGRGNVLPKTFVHTQFACSYMSKNLKRIRGDETIEASLCKRMT</sequence>
<name>A0AAW2C6Q9_9ROSI</name>